<comment type="similarity">
    <text evidence="1">Belongs to the aspartokinase family.</text>
</comment>
<evidence type="ECO:0000256" key="2">
    <source>
        <dbReference type="SAM" id="SignalP"/>
    </source>
</evidence>
<protein>
    <recommendedName>
        <fullName evidence="3">Aspartate/glutamate/uridylate kinase domain-containing protein</fullName>
    </recommendedName>
</protein>
<dbReference type="InterPro" id="IPR001048">
    <property type="entry name" value="Asp/Glu/Uridylate_kinase"/>
</dbReference>
<dbReference type="PANTHER" id="PTHR21499:SF59">
    <property type="entry name" value="ASPARTOKINASE"/>
    <property type="match status" value="1"/>
</dbReference>
<feature type="chain" id="PRO_5031360571" description="Aspartate/glutamate/uridylate kinase domain-containing protein" evidence="2">
    <location>
        <begin position="18"/>
        <end position="282"/>
    </location>
</feature>
<evidence type="ECO:0000259" key="3">
    <source>
        <dbReference type="Pfam" id="PF00696"/>
    </source>
</evidence>
<gene>
    <name evidence="4" type="ORF">ASEP1449_LOCUS1200</name>
</gene>
<dbReference type="SUPFAM" id="SSF53633">
    <property type="entry name" value="Carbamate kinase-like"/>
    <property type="match status" value="1"/>
</dbReference>
<keyword evidence="2" id="KW-0732">Signal</keyword>
<proteinExistence type="inferred from homology"/>
<dbReference type="InterPro" id="IPR036393">
    <property type="entry name" value="AceGlu_kinase-like_sf"/>
</dbReference>
<organism evidence="4">
    <name type="scientific">Attheya septentrionalis</name>
    <dbReference type="NCBI Taxonomy" id="420275"/>
    <lineage>
        <taxon>Eukaryota</taxon>
        <taxon>Sar</taxon>
        <taxon>Stramenopiles</taxon>
        <taxon>Ochrophyta</taxon>
        <taxon>Bacillariophyta</taxon>
        <taxon>Coscinodiscophyceae</taxon>
        <taxon>Chaetocerotophycidae</taxon>
        <taxon>Chaetocerotales</taxon>
        <taxon>Attheyaceae</taxon>
        <taxon>Attheya</taxon>
    </lineage>
</organism>
<accession>A0A7S2U7H8</accession>
<sequence>MRRVILPLSSLLLVAHGFVWTPRPFFVPTSQRGMTTSENDAGDVMNDYKNGISAIRMQSNDSTALDVTMKFGGSSLANFERVDHVANLIKDQIVSGIYRPRAIIVSAMGKTTNSLLSAGEFALSNSRVNIDPIRTLHTATMNHFDFPVNTKTEIESLLQECEDMLNGVRLIQELSPKSLDQLVSYGERCSARIMAARLNQIGVPAQAYDSWEVGILTDSNFGDAALLPQSEKAIAEAFSDTHMDPDVVAVVTGFIGHDPNGRITTLGRGGSDLTATAIGAAF</sequence>
<dbReference type="GO" id="GO:0009089">
    <property type="term" value="P:lysine biosynthetic process via diaminopimelate"/>
    <property type="evidence" value="ECO:0007669"/>
    <property type="project" value="TreeGrafter"/>
</dbReference>
<feature type="domain" description="Aspartate/glutamate/uridylate kinase" evidence="3">
    <location>
        <begin position="69"/>
        <end position="281"/>
    </location>
</feature>
<dbReference type="Gene3D" id="1.20.120.1320">
    <property type="entry name" value="Aspartokinase, catalytic domain"/>
    <property type="match status" value="1"/>
</dbReference>
<evidence type="ECO:0000313" key="4">
    <source>
        <dbReference type="EMBL" id="CAD9809377.1"/>
    </source>
</evidence>
<dbReference type="Pfam" id="PF00696">
    <property type="entry name" value="AA_kinase"/>
    <property type="match status" value="1"/>
</dbReference>
<dbReference type="GO" id="GO:0005829">
    <property type="term" value="C:cytosol"/>
    <property type="evidence" value="ECO:0007669"/>
    <property type="project" value="TreeGrafter"/>
</dbReference>
<dbReference type="EMBL" id="HBHQ01001900">
    <property type="protein sequence ID" value="CAD9809377.1"/>
    <property type="molecule type" value="Transcribed_RNA"/>
</dbReference>
<dbReference type="InterPro" id="IPR042199">
    <property type="entry name" value="AsparK_Bifunc_asparK/hSer_DH"/>
</dbReference>
<reference evidence="4" key="1">
    <citation type="submission" date="2021-01" db="EMBL/GenBank/DDBJ databases">
        <authorList>
            <person name="Corre E."/>
            <person name="Pelletier E."/>
            <person name="Niang G."/>
            <person name="Scheremetjew M."/>
            <person name="Finn R."/>
            <person name="Kale V."/>
            <person name="Holt S."/>
            <person name="Cochrane G."/>
            <person name="Meng A."/>
            <person name="Brown T."/>
            <person name="Cohen L."/>
        </authorList>
    </citation>
    <scope>NUCLEOTIDE SEQUENCE</scope>
    <source>
        <strain evidence="4">CCMP2084</strain>
    </source>
</reference>
<feature type="signal peptide" evidence="2">
    <location>
        <begin position="1"/>
        <end position="17"/>
    </location>
</feature>
<dbReference type="AlphaFoldDB" id="A0A7S2U7H8"/>
<dbReference type="PANTHER" id="PTHR21499">
    <property type="entry name" value="ASPARTATE KINASE"/>
    <property type="match status" value="1"/>
</dbReference>
<dbReference type="GO" id="GO:0004072">
    <property type="term" value="F:aspartate kinase activity"/>
    <property type="evidence" value="ECO:0007669"/>
    <property type="project" value="TreeGrafter"/>
</dbReference>
<name>A0A7S2U7H8_9STRA</name>
<dbReference type="GO" id="GO:0009090">
    <property type="term" value="P:homoserine biosynthetic process"/>
    <property type="evidence" value="ECO:0007669"/>
    <property type="project" value="TreeGrafter"/>
</dbReference>
<evidence type="ECO:0000256" key="1">
    <source>
        <dbReference type="ARBA" id="ARBA00010122"/>
    </source>
</evidence>
<dbReference type="Gene3D" id="3.40.1160.10">
    <property type="entry name" value="Acetylglutamate kinase-like"/>
    <property type="match status" value="1"/>
</dbReference>